<keyword evidence="7" id="KW-0378">Hydrolase</keyword>
<dbReference type="GO" id="GO:0000272">
    <property type="term" value="P:polysaccharide catabolic process"/>
    <property type="evidence" value="ECO:0007669"/>
    <property type="project" value="UniProtKB-KW"/>
</dbReference>
<reference evidence="16 17" key="1">
    <citation type="submission" date="2018-06" db="EMBL/GenBank/DDBJ databases">
        <title>Genomic Encyclopedia of Type Strains, Phase III (KMG-III): the genomes of soil and plant-associated and newly described type strains.</title>
        <authorList>
            <person name="Whitman W."/>
        </authorList>
    </citation>
    <scope>NUCLEOTIDE SEQUENCE [LARGE SCALE GENOMIC DNA]</scope>
    <source>
        <strain evidence="16 17">CGMCC 1.12504</strain>
    </source>
</reference>
<dbReference type="EMBL" id="QLSV01000011">
    <property type="protein sequence ID" value="RAR47118.1"/>
    <property type="molecule type" value="Genomic_DNA"/>
</dbReference>
<dbReference type="PANTHER" id="PTHR16631:SF17">
    <property type="entry name" value="GLUCAN ENDO-1,3-BETA-GLUCOSIDASE BTGC"/>
    <property type="match status" value="1"/>
</dbReference>
<dbReference type="GO" id="GO:0071555">
    <property type="term" value="P:cell wall organization"/>
    <property type="evidence" value="ECO:0007669"/>
    <property type="project" value="UniProtKB-KW"/>
</dbReference>
<dbReference type="SUPFAM" id="SSF51445">
    <property type="entry name" value="(Trans)glycosidases"/>
    <property type="match status" value="1"/>
</dbReference>
<evidence type="ECO:0000256" key="2">
    <source>
        <dbReference type="ARBA" id="ARBA00004236"/>
    </source>
</evidence>
<keyword evidence="12" id="KW-0624">Polysaccharide degradation</keyword>
<evidence type="ECO:0000256" key="5">
    <source>
        <dbReference type="ARBA" id="ARBA00022525"/>
    </source>
</evidence>
<dbReference type="InterPro" id="IPR000490">
    <property type="entry name" value="Glyco_hydro_17"/>
</dbReference>
<proteinExistence type="predicted"/>
<dbReference type="Gene3D" id="3.20.20.80">
    <property type="entry name" value="Glycosidases"/>
    <property type="match status" value="1"/>
</dbReference>
<evidence type="ECO:0000256" key="9">
    <source>
        <dbReference type="ARBA" id="ARBA00023180"/>
    </source>
</evidence>
<evidence type="ECO:0000256" key="3">
    <source>
        <dbReference type="ARBA" id="ARBA00022475"/>
    </source>
</evidence>
<keyword evidence="5" id="KW-0964">Secreted</keyword>
<evidence type="ECO:0000256" key="7">
    <source>
        <dbReference type="ARBA" id="ARBA00022801"/>
    </source>
</evidence>
<keyword evidence="11" id="KW-0961">Cell wall biogenesis/degradation</keyword>
<dbReference type="GO" id="GO:0005576">
    <property type="term" value="C:extracellular region"/>
    <property type="evidence" value="ECO:0007669"/>
    <property type="project" value="TreeGrafter"/>
</dbReference>
<evidence type="ECO:0000313" key="17">
    <source>
        <dbReference type="Proteomes" id="UP000249518"/>
    </source>
</evidence>
<keyword evidence="8" id="KW-0472">Membrane</keyword>
<gene>
    <name evidence="16" type="ORF">B0I10_11126</name>
</gene>
<comment type="caution">
    <text evidence="16">The sequence shown here is derived from an EMBL/GenBank/DDBJ whole genome shotgun (WGS) entry which is preliminary data.</text>
</comment>
<dbReference type="GO" id="GO:0009986">
    <property type="term" value="C:cell surface"/>
    <property type="evidence" value="ECO:0007669"/>
    <property type="project" value="TreeGrafter"/>
</dbReference>
<accession>A0A328WUR7</accession>
<keyword evidence="4" id="KW-0134">Cell wall</keyword>
<dbReference type="Proteomes" id="UP000249518">
    <property type="component" value="Unassembled WGS sequence"/>
</dbReference>
<evidence type="ECO:0000256" key="13">
    <source>
        <dbReference type="ARBA" id="ARBA00037649"/>
    </source>
</evidence>
<dbReference type="InterPro" id="IPR050732">
    <property type="entry name" value="Beta-glucan_modifiers"/>
</dbReference>
<dbReference type="InterPro" id="IPR017853">
    <property type="entry name" value="GH"/>
</dbReference>
<name>A0A328WUR7_9FLAO</name>
<evidence type="ECO:0000256" key="4">
    <source>
        <dbReference type="ARBA" id="ARBA00022512"/>
    </source>
</evidence>
<evidence type="ECO:0000256" key="1">
    <source>
        <dbReference type="ARBA" id="ARBA00004191"/>
    </source>
</evidence>
<keyword evidence="6" id="KW-0732">Signal</keyword>
<evidence type="ECO:0000256" key="8">
    <source>
        <dbReference type="ARBA" id="ARBA00023136"/>
    </source>
</evidence>
<evidence type="ECO:0000256" key="12">
    <source>
        <dbReference type="ARBA" id="ARBA00023326"/>
    </source>
</evidence>
<dbReference type="OrthoDB" id="9806824at2"/>
<organism evidence="16 17">
    <name type="scientific">Flavobacterium lacus</name>
    <dbReference type="NCBI Taxonomy" id="1353778"/>
    <lineage>
        <taxon>Bacteria</taxon>
        <taxon>Pseudomonadati</taxon>
        <taxon>Bacteroidota</taxon>
        <taxon>Flavobacteriia</taxon>
        <taxon>Flavobacteriales</taxon>
        <taxon>Flavobacteriaceae</taxon>
        <taxon>Flavobacterium</taxon>
    </lineage>
</organism>
<dbReference type="RefSeq" id="WP_112086611.1">
    <property type="nucleotide sequence ID" value="NZ_QLSV01000011.1"/>
</dbReference>
<comment type="function">
    <text evidence="13">Glucanases play a role in cell expansion during growth, in cell-cell fusion during mating, and in spore release during sporulation. This enzyme may be involved in beta-glucan degradation. Active on laminarin and lichenan.</text>
</comment>
<dbReference type="GO" id="GO:0005886">
    <property type="term" value="C:plasma membrane"/>
    <property type="evidence" value="ECO:0007669"/>
    <property type="project" value="UniProtKB-SubCell"/>
</dbReference>
<evidence type="ECO:0000313" key="16">
    <source>
        <dbReference type="EMBL" id="RAR47118.1"/>
    </source>
</evidence>
<keyword evidence="9" id="KW-0325">Glycoprotein</keyword>
<sequence length="430" mass="49256">MKPIPNIKTIKILRILFLGLTLCFGISCKDKSDAKELNTKPEEVTAKDILGNPDYLAISYGGYRTNSRRVQPTITQLKEDLKILSAMGIKTIRTYNVHLPEAVNILKAIDELNKEDQKFEMYVMLGAWIDCKNAWTGFEPNHNEESERNAAEIAHAVELAQKYPEIIKVIAVGNEAMVKWATAYYVQPSVILKWVNHLQDLKKKDKLSKDLWITCSDNFASWGGGGDEYHTEDLNKLIHAVDYISMHTYPMHDTHYNPVFWGIKESEMQFPIDKKIDLMMDRSVEYAKSQYDAVKKYTKSLGVNKPIHIGETGWATYSNELYGNNDSKAVDEYKAGVFYRKMREWTTKQKIACFYFEAFDEPWKDAGNAAGSENHFGLFTVEGNAKYAVWDLVDKGLFKDLKRDGNTIQKTYNGNKERLLKEVQLPGILK</sequence>
<evidence type="ECO:0000256" key="14">
    <source>
        <dbReference type="ARBA" id="ARBA00042373"/>
    </source>
</evidence>
<evidence type="ECO:0000256" key="6">
    <source>
        <dbReference type="ARBA" id="ARBA00022729"/>
    </source>
</evidence>
<keyword evidence="10" id="KW-0119">Carbohydrate metabolism</keyword>
<dbReference type="AlphaFoldDB" id="A0A328WUR7"/>
<evidence type="ECO:0000256" key="11">
    <source>
        <dbReference type="ARBA" id="ARBA00023316"/>
    </source>
</evidence>
<evidence type="ECO:0000256" key="15">
    <source>
        <dbReference type="ARBA" id="ARBA00043078"/>
    </source>
</evidence>
<dbReference type="Pfam" id="PF00332">
    <property type="entry name" value="Glyco_hydro_17"/>
    <property type="match status" value="1"/>
</dbReference>
<dbReference type="PROSITE" id="PS51257">
    <property type="entry name" value="PROKAR_LIPOPROTEIN"/>
    <property type="match status" value="1"/>
</dbReference>
<dbReference type="GO" id="GO:0042973">
    <property type="term" value="F:glucan endo-1,3-beta-D-glucosidase activity"/>
    <property type="evidence" value="ECO:0007669"/>
    <property type="project" value="TreeGrafter"/>
</dbReference>
<protein>
    <recommendedName>
        <fullName evidence="15">Endo-1,3-beta-glucanase btgC</fullName>
    </recommendedName>
    <alternativeName>
        <fullName evidence="14">Laminarinase btgC</fullName>
    </alternativeName>
</protein>
<keyword evidence="17" id="KW-1185">Reference proteome</keyword>
<evidence type="ECO:0000256" key="10">
    <source>
        <dbReference type="ARBA" id="ARBA00023277"/>
    </source>
</evidence>
<comment type="subcellular location">
    <subcellularLocation>
        <location evidence="2">Cell membrane</location>
    </subcellularLocation>
    <subcellularLocation>
        <location evidence="1">Secreted</location>
        <location evidence="1">Cell wall</location>
    </subcellularLocation>
</comment>
<dbReference type="PANTHER" id="PTHR16631">
    <property type="entry name" value="GLUCAN 1,3-BETA-GLUCOSIDASE"/>
    <property type="match status" value="1"/>
</dbReference>
<keyword evidence="3" id="KW-1003">Cell membrane</keyword>